<proteinExistence type="predicted"/>
<dbReference type="AlphaFoldDB" id="A0A396YQK9"/>
<dbReference type="Proteomes" id="UP000265798">
    <property type="component" value="Unassembled WGS sequence"/>
</dbReference>
<reference evidence="2" key="1">
    <citation type="submission" date="2018-05" db="EMBL/GenBank/DDBJ databases">
        <title>Leptospira yasudae sp. nov. and Leptospira stimsonii sp. nov., two pathogenic species of the genus Leptospira isolated from environmental sources.</title>
        <authorList>
            <person name="Casanovas-Massana A."/>
            <person name="Hamond C."/>
            <person name="Santos L.A."/>
            <person name="Hacker K.P."/>
            <person name="Balassiano I."/>
            <person name="Medeiros M.A."/>
            <person name="Reis M.G."/>
            <person name="Ko A.I."/>
            <person name="Wunder E.A."/>
        </authorList>
    </citation>
    <scope>NUCLEOTIDE SEQUENCE [LARGE SCALE GENOMIC DNA]</scope>
    <source>
        <strain evidence="2">Yale</strain>
    </source>
</reference>
<name>A0A396YQK9_9LEPT</name>
<organism evidence="1 2">
    <name type="scientific">Leptospira stimsonii</name>
    <dbReference type="NCBI Taxonomy" id="2202203"/>
    <lineage>
        <taxon>Bacteria</taxon>
        <taxon>Pseudomonadati</taxon>
        <taxon>Spirochaetota</taxon>
        <taxon>Spirochaetia</taxon>
        <taxon>Leptospirales</taxon>
        <taxon>Leptospiraceae</taxon>
        <taxon>Leptospira</taxon>
    </lineage>
</organism>
<dbReference type="OrthoDB" id="6398283at2"/>
<comment type="caution">
    <text evidence="1">The sequence shown here is derived from an EMBL/GenBank/DDBJ whole genome shotgun (WGS) entry which is preliminary data.</text>
</comment>
<dbReference type="RefSeq" id="WP_118971022.1">
    <property type="nucleotide sequence ID" value="NZ_QHCT01000024.1"/>
</dbReference>
<gene>
    <name evidence="1" type="ORF">DLM75_23920</name>
</gene>
<protein>
    <submittedName>
        <fullName evidence="1">Uncharacterized protein</fullName>
    </submittedName>
</protein>
<sequence>MKIVYLDQNIYGEFISKKDKLCTSLYDKLCTLVKSRKIIVPFSVSHIQETKNRANAESIKKELSIINKLSQGMMLYSYGKNCTVVFNDAYNVYENLQLNELELAPEFQEALRIYERNREIFHRIGFGPLVMNNKSYEDISKELNQILQHPEKYSKKITPKEIVELKNSGSKILSLLCSGSIRLLQQASSDFKELRVQLKTMTRNHLRNNSEIEDLFELVKPEYVKKSKEYRNNINKCRELIDNSLKMSLGIFPESPPVSLSSHSELIEYFTETLSMNKQFQFQTETVMVSIIEMAGYYPDSEKRKREVKKKGFFLELFDMPHFNNSLFCDFFITNDRALVKRTNAVLKHLDKKSPKILFPVEANTILDLLF</sequence>
<evidence type="ECO:0000313" key="1">
    <source>
        <dbReference type="EMBL" id="RHX83614.1"/>
    </source>
</evidence>
<accession>A0A396YQK9</accession>
<dbReference type="EMBL" id="QHCT01000024">
    <property type="protein sequence ID" value="RHX83614.1"/>
    <property type="molecule type" value="Genomic_DNA"/>
</dbReference>
<evidence type="ECO:0000313" key="2">
    <source>
        <dbReference type="Proteomes" id="UP000265798"/>
    </source>
</evidence>